<sequence>MTKPKLVLRRSPEERRQLLKEHASCKSKRMGEVVGGAAAEVTAVCCCFPCAFVDFMVLTMYKVPTGLCRNAIRRRRSRMNHRNGAGVGERRNIDDELAMHPAVTAAAERFVAPELDSDVAALENEMWEKFYESGFWRSSSGRMEMDNVLFNDCKNAVV</sequence>
<dbReference type="PANTHER" id="PTHR33264:SF8">
    <property type="entry name" value="EXPRESSED PROTEIN"/>
    <property type="match status" value="1"/>
</dbReference>
<organism evidence="1 2">
    <name type="scientific">Lactuca saligna</name>
    <name type="common">Willowleaf lettuce</name>
    <dbReference type="NCBI Taxonomy" id="75948"/>
    <lineage>
        <taxon>Eukaryota</taxon>
        <taxon>Viridiplantae</taxon>
        <taxon>Streptophyta</taxon>
        <taxon>Embryophyta</taxon>
        <taxon>Tracheophyta</taxon>
        <taxon>Spermatophyta</taxon>
        <taxon>Magnoliopsida</taxon>
        <taxon>eudicotyledons</taxon>
        <taxon>Gunneridae</taxon>
        <taxon>Pentapetalae</taxon>
        <taxon>asterids</taxon>
        <taxon>campanulids</taxon>
        <taxon>Asterales</taxon>
        <taxon>Asteraceae</taxon>
        <taxon>Cichorioideae</taxon>
        <taxon>Cichorieae</taxon>
        <taxon>Lactucinae</taxon>
        <taxon>Lactuca</taxon>
    </lineage>
</organism>
<gene>
    <name evidence="1" type="ORF">LSALG_LOCUS28926</name>
</gene>
<reference evidence="1" key="1">
    <citation type="submission" date="2023-04" db="EMBL/GenBank/DDBJ databases">
        <authorList>
            <person name="Vijverberg K."/>
            <person name="Xiong W."/>
            <person name="Schranz E."/>
        </authorList>
    </citation>
    <scope>NUCLEOTIDE SEQUENCE</scope>
</reference>
<evidence type="ECO:0000313" key="1">
    <source>
        <dbReference type="EMBL" id="CAI9289699.1"/>
    </source>
</evidence>
<name>A0AA35ZCN1_LACSI</name>
<keyword evidence="2" id="KW-1185">Reference proteome</keyword>
<dbReference type="AlphaFoldDB" id="A0AA35ZCN1"/>
<dbReference type="PANTHER" id="PTHR33264">
    <property type="entry name" value="EXPRESSED PROTEIN"/>
    <property type="match status" value="1"/>
</dbReference>
<dbReference type="Proteomes" id="UP001177003">
    <property type="component" value="Chromosome 6"/>
</dbReference>
<dbReference type="EMBL" id="OX465082">
    <property type="protein sequence ID" value="CAI9289699.1"/>
    <property type="molecule type" value="Genomic_DNA"/>
</dbReference>
<protein>
    <submittedName>
        <fullName evidence="1">Uncharacterized protein</fullName>
    </submittedName>
</protein>
<accession>A0AA35ZCN1</accession>
<evidence type="ECO:0000313" key="2">
    <source>
        <dbReference type="Proteomes" id="UP001177003"/>
    </source>
</evidence>
<proteinExistence type="predicted"/>